<dbReference type="OrthoDB" id="9974981at2759"/>
<dbReference type="PANTHER" id="PTHR47706">
    <property type="entry name" value="NMRA-LIKE FAMILY PROTEIN"/>
    <property type="match status" value="1"/>
</dbReference>
<dbReference type="Gene3D" id="3.40.50.720">
    <property type="entry name" value="NAD(P)-binding Rossmann-like Domain"/>
    <property type="match status" value="1"/>
</dbReference>
<evidence type="ECO:0000313" key="4">
    <source>
        <dbReference type="EMBL" id="KUJ17542.1"/>
    </source>
</evidence>
<evidence type="ECO:0000256" key="1">
    <source>
        <dbReference type="ARBA" id="ARBA00022857"/>
    </source>
</evidence>
<gene>
    <name evidence="4" type="ORF">LY89DRAFT_584518</name>
</gene>
<keyword evidence="5" id="KW-1185">Reference proteome</keyword>
<proteinExistence type="predicted"/>
<accession>A0A194XCQ9</accession>
<dbReference type="EMBL" id="KQ947414">
    <property type="protein sequence ID" value="KUJ17542.1"/>
    <property type="molecule type" value="Genomic_DNA"/>
</dbReference>
<dbReference type="KEGG" id="psco:LY89DRAFT_584518"/>
<dbReference type="RefSeq" id="XP_018071897.1">
    <property type="nucleotide sequence ID" value="XM_018209269.1"/>
</dbReference>
<keyword evidence="1" id="KW-0521">NADP</keyword>
<dbReference type="InterPro" id="IPR008030">
    <property type="entry name" value="NmrA-like"/>
</dbReference>
<feature type="domain" description="NmrA-like" evidence="3">
    <location>
        <begin position="5"/>
        <end position="232"/>
    </location>
</feature>
<dbReference type="Pfam" id="PF05368">
    <property type="entry name" value="NmrA"/>
    <property type="match status" value="1"/>
</dbReference>
<dbReference type="PANTHER" id="PTHR47706:SF1">
    <property type="entry name" value="CIPA-LIKE, PUTATIVE (AFU_ORTHOLOGUE AFUA_1G12460)-RELATED"/>
    <property type="match status" value="1"/>
</dbReference>
<evidence type="ECO:0000256" key="2">
    <source>
        <dbReference type="ARBA" id="ARBA00023002"/>
    </source>
</evidence>
<dbReference type="GeneID" id="28818995"/>
<keyword evidence="2" id="KW-0560">Oxidoreductase</keyword>
<dbReference type="InterPro" id="IPR036291">
    <property type="entry name" value="NAD(P)-bd_dom_sf"/>
</dbReference>
<evidence type="ECO:0000259" key="3">
    <source>
        <dbReference type="Pfam" id="PF05368"/>
    </source>
</evidence>
<sequence length="300" mass="32097">MVSIKNVAIVGASGSLGAPILKVILDSAKFNITVVSREGSKATFPSSVKVVKADYNSLDSLTSAFKGQDAVVSTVGTEGLLGQSVLIDAAIAAGVKRFLPSEFGSDLSNPNVAKLPVFGYKLATRKHLEEKIQAGADITYTYVINGGFLDWGLEVGFLLNTKEGKPTLYNGGDRQFSTTTLASVGQAVVGVLTHYEETKNRPVYIQSRTISQNHLLELAKKVAPEKKFEPVVASTDDMKKSSDEKLAKGEVTMPVMVGYIFVSIFDEAYGGRFVKLDNELLGVPEASDAEVEAILKKVLA</sequence>
<dbReference type="Gene3D" id="3.90.25.10">
    <property type="entry name" value="UDP-galactose 4-epimerase, domain 1"/>
    <property type="match status" value="1"/>
</dbReference>
<protein>
    <submittedName>
        <fullName evidence="4">Isoflavone reductase family protein-like protein CipA</fullName>
    </submittedName>
</protein>
<dbReference type="InterPro" id="IPR051609">
    <property type="entry name" value="NmrA/Isoflavone_reductase-like"/>
</dbReference>
<evidence type="ECO:0000313" key="5">
    <source>
        <dbReference type="Proteomes" id="UP000070700"/>
    </source>
</evidence>
<organism evidence="4 5">
    <name type="scientific">Mollisia scopiformis</name>
    <name type="common">Conifer needle endophyte fungus</name>
    <name type="synonym">Phialocephala scopiformis</name>
    <dbReference type="NCBI Taxonomy" id="149040"/>
    <lineage>
        <taxon>Eukaryota</taxon>
        <taxon>Fungi</taxon>
        <taxon>Dikarya</taxon>
        <taxon>Ascomycota</taxon>
        <taxon>Pezizomycotina</taxon>
        <taxon>Leotiomycetes</taxon>
        <taxon>Helotiales</taxon>
        <taxon>Mollisiaceae</taxon>
        <taxon>Mollisia</taxon>
    </lineage>
</organism>
<dbReference type="GO" id="GO:0016491">
    <property type="term" value="F:oxidoreductase activity"/>
    <property type="evidence" value="ECO:0007669"/>
    <property type="project" value="UniProtKB-KW"/>
</dbReference>
<dbReference type="SUPFAM" id="SSF51735">
    <property type="entry name" value="NAD(P)-binding Rossmann-fold domains"/>
    <property type="match status" value="1"/>
</dbReference>
<dbReference type="Proteomes" id="UP000070700">
    <property type="component" value="Unassembled WGS sequence"/>
</dbReference>
<dbReference type="CDD" id="cd05259">
    <property type="entry name" value="PCBER_SDR_a"/>
    <property type="match status" value="1"/>
</dbReference>
<reference evidence="4 5" key="1">
    <citation type="submission" date="2015-10" db="EMBL/GenBank/DDBJ databases">
        <title>Full genome of DAOMC 229536 Phialocephala scopiformis, a fungal endophyte of spruce producing the potent anti-insectan compound rugulosin.</title>
        <authorList>
            <consortium name="DOE Joint Genome Institute"/>
            <person name="Walker A.K."/>
            <person name="Frasz S.L."/>
            <person name="Seifert K.A."/>
            <person name="Miller J.D."/>
            <person name="Mondo S.J."/>
            <person name="Labutti K."/>
            <person name="Lipzen A."/>
            <person name="Dockter R."/>
            <person name="Kennedy M."/>
            <person name="Grigoriev I.V."/>
            <person name="Spatafora J.W."/>
        </authorList>
    </citation>
    <scope>NUCLEOTIDE SEQUENCE [LARGE SCALE GENOMIC DNA]</scope>
    <source>
        <strain evidence="4 5">CBS 120377</strain>
    </source>
</reference>
<dbReference type="InterPro" id="IPR045312">
    <property type="entry name" value="PCBER-like"/>
</dbReference>
<name>A0A194XCQ9_MOLSC</name>
<dbReference type="InParanoid" id="A0A194XCQ9"/>
<dbReference type="AlphaFoldDB" id="A0A194XCQ9"/>